<evidence type="ECO:0000313" key="2">
    <source>
        <dbReference type="EMBL" id="MPM92096.1"/>
    </source>
</evidence>
<dbReference type="EMBL" id="VSSQ01039084">
    <property type="protein sequence ID" value="MPM92096.1"/>
    <property type="molecule type" value="Genomic_DNA"/>
</dbReference>
<accession>A0A645DRZ6</accession>
<protein>
    <submittedName>
        <fullName evidence="2">Uncharacterized protein</fullName>
    </submittedName>
</protein>
<proteinExistence type="predicted"/>
<organism evidence="2">
    <name type="scientific">bioreactor metagenome</name>
    <dbReference type="NCBI Taxonomy" id="1076179"/>
    <lineage>
        <taxon>unclassified sequences</taxon>
        <taxon>metagenomes</taxon>
        <taxon>ecological metagenomes</taxon>
    </lineage>
</organism>
<comment type="caution">
    <text evidence="2">The sequence shown here is derived from an EMBL/GenBank/DDBJ whole genome shotgun (WGS) entry which is preliminary data.</text>
</comment>
<name>A0A645DRZ6_9ZZZZ</name>
<dbReference type="AlphaFoldDB" id="A0A645DRZ6"/>
<gene>
    <name evidence="2" type="ORF">SDC9_139230</name>
</gene>
<sequence>MSISQPSAVGIQANKKINPHNNARDNLTPLIVSTSLKEKNKKSDPIFESLKFVHYIIKSLDIIFFSFYSKCPFFTNKGVKAKKSQAI</sequence>
<evidence type="ECO:0000256" key="1">
    <source>
        <dbReference type="SAM" id="MobiDB-lite"/>
    </source>
</evidence>
<reference evidence="2" key="1">
    <citation type="submission" date="2019-08" db="EMBL/GenBank/DDBJ databases">
        <authorList>
            <person name="Kucharzyk K."/>
            <person name="Murdoch R.W."/>
            <person name="Higgins S."/>
            <person name="Loffler F."/>
        </authorList>
    </citation>
    <scope>NUCLEOTIDE SEQUENCE</scope>
</reference>
<feature type="region of interest" description="Disordered" evidence="1">
    <location>
        <begin position="1"/>
        <end position="22"/>
    </location>
</feature>